<dbReference type="InterPro" id="IPR017452">
    <property type="entry name" value="GPCR_Rhodpsn_7TM"/>
</dbReference>
<evidence type="ECO:0000256" key="6">
    <source>
        <dbReference type="SAM" id="Phobius"/>
    </source>
</evidence>
<dbReference type="InterPro" id="IPR000276">
    <property type="entry name" value="GPCR_Rhodpsn"/>
</dbReference>
<feature type="domain" description="G-protein coupled receptors family 1 profile" evidence="7">
    <location>
        <begin position="31"/>
        <end position="122"/>
    </location>
</feature>
<keyword evidence="2 5" id="KW-0812">Transmembrane</keyword>
<dbReference type="InterPro" id="IPR052954">
    <property type="entry name" value="GPCR-Ligand_Int"/>
</dbReference>
<evidence type="ECO:0000256" key="5">
    <source>
        <dbReference type="RuleBase" id="RU000688"/>
    </source>
</evidence>
<sequence length="122" mass="13648">MMSHCNANIANILKTMNRYYMPTMISLGLVGNSICILVFALTRLKSMPSCRMLASLAAVDLGAIFISLLHLVGGKATSSTNGACQILFYAYNVFCFLSVYFVCAFTLERYLAVRFPLRRLKW</sequence>
<dbReference type="PANTHER" id="PTHR46641">
    <property type="entry name" value="FMRFAMIDE RECEPTOR-RELATED"/>
    <property type="match status" value="1"/>
</dbReference>
<reference evidence="9" key="1">
    <citation type="submission" date="2022-11" db="UniProtKB">
        <authorList>
            <consortium name="WormBaseParasite"/>
        </authorList>
    </citation>
    <scope>IDENTIFICATION</scope>
</reference>
<dbReference type="WBParaSite" id="nRc.2.0.1.t22532-RA">
    <property type="protein sequence ID" value="nRc.2.0.1.t22532-RA"/>
    <property type="gene ID" value="nRc.2.0.1.g22532"/>
</dbReference>
<dbReference type="Gene3D" id="1.20.1070.10">
    <property type="entry name" value="Rhodopsin 7-helix transmembrane proteins"/>
    <property type="match status" value="1"/>
</dbReference>
<feature type="transmembrane region" description="Helical" evidence="6">
    <location>
        <begin position="53"/>
        <end position="74"/>
    </location>
</feature>
<proteinExistence type="inferred from homology"/>
<dbReference type="GO" id="GO:0016020">
    <property type="term" value="C:membrane"/>
    <property type="evidence" value="ECO:0007669"/>
    <property type="project" value="UniProtKB-SubCell"/>
</dbReference>
<organism evidence="8 9">
    <name type="scientific">Romanomermis culicivorax</name>
    <name type="common">Nematode worm</name>
    <dbReference type="NCBI Taxonomy" id="13658"/>
    <lineage>
        <taxon>Eukaryota</taxon>
        <taxon>Metazoa</taxon>
        <taxon>Ecdysozoa</taxon>
        <taxon>Nematoda</taxon>
        <taxon>Enoplea</taxon>
        <taxon>Dorylaimia</taxon>
        <taxon>Mermithida</taxon>
        <taxon>Mermithoidea</taxon>
        <taxon>Mermithidae</taxon>
        <taxon>Romanomermis</taxon>
    </lineage>
</organism>
<dbReference type="Proteomes" id="UP000887565">
    <property type="component" value="Unplaced"/>
</dbReference>
<dbReference type="Pfam" id="PF00001">
    <property type="entry name" value="7tm_1"/>
    <property type="match status" value="1"/>
</dbReference>
<dbReference type="PRINTS" id="PR00237">
    <property type="entry name" value="GPCRRHODOPSN"/>
</dbReference>
<evidence type="ECO:0000256" key="2">
    <source>
        <dbReference type="ARBA" id="ARBA00022692"/>
    </source>
</evidence>
<dbReference type="GO" id="GO:0004930">
    <property type="term" value="F:G protein-coupled receptor activity"/>
    <property type="evidence" value="ECO:0007669"/>
    <property type="project" value="UniProtKB-KW"/>
</dbReference>
<comment type="similarity">
    <text evidence="5">Belongs to the G-protein coupled receptor 1 family.</text>
</comment>
<keyword evidence="5" id="KW-0297">G-protein coupled receptor</keyword>
<dbReference type="PROSITE" id="PS50262">
    <property type="entry name" value="G_PROTEIN_RECEP_F1_2"/>
    <property type="match status" value="1"/>
</dbReference>
<dbReference type="AlphaFoldDB" id="A0A915J8Q3"/>
<accession>A0A915J8Q3</accession>
<dbReference type="SUPFAM" id="SSF81321">
    <property type="entry name" value="Family A G protein-coupled receptor-like"/>
    <property type="match status" value="1"/>
</dbReference>
<feature type="transmembrane region" description="Helical" evidence="6">
    <location>
        <begin position="86"/>
        <end position="111"/>
    </location>
</feature>
<keyword evidence="4 6" id="KW-0472">Membrane</keyword>
<keyword evidence="3 6" id="KW-1133">Transmembrane helix</keyword>
<evidence type="ECO:0000256" key="3">
    <source>
        <dbReference type="ARBA" id="ARBA00022989"/>
    </source>
</evidence>
<dbReference type="PANTHER" id="PTHR46641:SF25">
    <property type="entry name" value="CNMAMIDE RECEPTOR-RELATED"/>
    <property type="match status" value="1"/>
</dbReference>
<evidence type="ECO:0000313" key="8">
    <source>
        <dbReference type="Proteomes" id="UP000887565"/>
    </source>
</evidence>
<evidence type="ECO:0000259" key="7">
    <source>
        <dbReference type="PROSITE" id="PS50262"/>
    </source>
</evidence>
<protein>
    <submittedName>
        <fullName evidence="9">G-protein coupled receptors family 1 profile domain-containing protein</fullName>
    </submittedName>
</protein>
<dbReference type="OMA" id="HCNANIA"/>
<dbReference type="PROSITE" id="PS00237">
    <property type="entry name" value="G_PROTEIN_RECEP_F1_1"/>
    <property type="match status" value="1"/>
</dbReference>
<evidence type="ECO:0000313" key="9">
    <source>
        <dbReference type="WBParaSite" id="nRc.2.0.1.t22532-RA"/>
    </source>
</evidence>
<feature type="transmembrane region" description="Helical" evidence="6">
    <location>
        <begin position="20"/>
        <end position="41"/>
    </location>
</feature>
<comment type="subcellular location">
    <subcellularLocation>
        <location evidence="1">Membrane</location>
    </subcellularLocation>
</comment>
<dbReference type="CDD" id="cd00637">
    <property type="entry name" value="7tm_classA_rhodopsin-like"/>
    <property type="match status" value="1"/>
</dbReference>
<evidence type="ECO:0000256" key="1">
    <source>
        <dbReference type="ARBA" id="ARBA00004370"/>
    </source>
</evidence>
<keyword evidence="5" id="KW-0807">Transducer</keyword>
<evidence type="ECO:0000256" key="4">
    <source>
        <dbReference type="ARBA" id="ARBA00023136"/>
    </source>
</evidence>
<keyword evidence="8" id="KW-1185">Reference proteome</keyword>
<keyword evidence="5" id="KW-0675">Receptor</keyword>
<name>A0A915J8Q3_ROMCU</name>